<protein>
    <submittedName>
        <fullName evidence="2">Uncharacterized protein</fullName>
    </submittedName>
</protein>
<dbReference type="PANTHER" id="PTHR42085">
    <property type="entry name" value="F-BOX DOMAIN-CONTAINING PROTEIN"/>
    <property type="match status" value="1"/>
</dbReference>
<reference evidence="2 3" key="1">
    <citation type="journal article" date="2014" name="BMC Genomics">
        <title>Genome sequencing of four Aureobasidium pullulans varieties: biotechnological potential, stress tolerance, and description of new species.</title>
        <authorList>
            <person name="Gostin Ar C."/>
            <person name="Ohm R.A."/>
            <person name="Kogej T."/>
            <person name="Sonjak S."/>
            <person name="Turk M."/>
            <person name="Zajc J."/>
            <person name="Zalar P."/>
            <person name="Grube M."/>
            <person name="Sun H."/>
            <person name="Han J."/>
            <person name="Sharma A."/>
            <person name="Chiniquy J."/>
            <person name="Ngan C.Y."/>
            <person name="Lipzen A."/>
            <person name="Barry K."/>
            <person name="Grigoriev I.V."/>
            <person name="Gunde-Cimerman N."/>
        </authorList>
    </citation>
    <scope>NUCLEOTIDE SEQUENCE [LARGE SCALE GENOMIC DNA]</scope>
    <source>
        <strain evidence="2 3">CBS 110374</strain>
    </source>
</reference>
<dbReference type="InterPro" id="IPR038883">
    <property type="entry name" value="AN11006-like"/>
</dbReference>
<dbReference type="AlphaFoldDB" id="A0A074VP71"/>
<name>A0A074VP71_AURM1</name>
<dbReference type="EMBL" id="KL584834">
    <property type="protein sequence ID" value="KEQ62510.1"/>
    <property type="molecule type" value="Genomic_DNA"/>
</dbReference>
<evidence type="ECO:0000256" key="1">
    <source>
        <dbReference type="SAM" id="MobiDB-lite"/>
    </source>
</evidence>
<proteinExistence type="predicted"/>
<dbReference type="Proteomes" id="UP000030672">
    <property type="component" value="Unassembled WGS sequence"/>
</dbReference>
<organism evidence="2 3">
    <name type="scientific">Aureobasidium melanogenum (strain CBS 110374)</name>
    <name type="common">Aureobasidium pullulans var. melanogenum</name>
    <dbReference type="NCBI Taxonomy" id="1043003"/>
    <lineage>
        <taxon>Eukaryota</taxon>
        <taxon>Fungi</taxon>
        <taxon>Dikarya</taxon>
        <taxon>Ascomycota</taxon>
        <taxon>Pezizomycotina</taxon>
        <taxon>Dothideomycetes</taxon>
        <taxon>Dothideomycetidae</taxon>
        <taxon>Dothideales</taxon>
        <taxon>Saccotheciaceae</taxon>
        <taxon>Aureobasidium</taxon>
    </lineage>
</organism>
<feature type="region of interest" description="Disordered" evidence="1">
    <location>
        <begin position="1"/>
        <end position="22"/>
    </location>
</feature>
<dbReference type="GeneID" id="63915215"/>
<dbReference type="PANTHER" id="PTHR42085:SF1">
    <property type="entry name" value="F-BOX DOMAIN-CONTAINING PROTEIN"/>
    <property type="match status" value="1"/>
</dbReference>
<gene>
    <name evidence="2" type="ORF">M437DRAFT_49468</name>
</gene>
<dbReference type="HOGENOM" id="CLU_847261_0_0_1"/>
<evidence type="ECO:0000313" key="3">
    <source>
        <dbReference type="Proteomes" id="UP000030672"/>
    </source>
</evidence>
<keyword evidence="3" id="KW-1185">Reference proteome</keyword>
<accession>A0A074VP71</accession>
<sequence>MLVPPSVASINNHHHHQNMPSLTSLPPELRAVIYTYLLEDGLASGKRIVYCHDDDQYDDLEFSPVNQHSEDQDNAQPESNVVGWTRSKMDYERNHQARITSLIDVRYTYGPDVLNGAIHHANIDDLLALASTCRRMRTEIIPIAWSHAEITFYTPDSHFKDDIFHIFGQILSSDTCAMIHNLHIDIGTRYWSASDVSETAYFIMKHLPNLKDLYVSVACEDTESDVPEFYYGLGALTSLPCQIMVEVNIYMHPSAAKLFEQTDVQLIGTDDTVTIYQVEDWEKVISLKTMFHLECARHETQFARALRAQNEERHLDGSLLEDTLRLRSGMAGWPIVAGRTIPKERWEVRREGSWRNGWKVKEGVPDTIIGEKERYLGPWSEKKFRKMS</sequence>
<evidence type="ECO:0000313" key="2">
    <source>
        <dbReference type="EMBL" id="KEQ62510.1"/>
    </source>
</evidence>
<dbReference type="RefSeq" id="XP_040879533.1">
    <property type="nucleotide sequence ID" value="XM_041021842.1"/>
</dbReference>